<proteinExistence type="predicted"/>
<gene>
    <name evidence="2" type="ORF">D1164_11955</name>
</gene>
<feature type="signal peptide" evidence="1">
    <location>
        <begin position="1"/>
        <end position="22"/>
    </location>
</feature>
<evidence type="ECO:0008006" key="4">
    <source>
        <dbReference type="Google" id="ProtNLM"/>
    </source>
</evidence>
<keyword evidence="1" id="KW-0732">Signal</keyword>
<evidence type="ECO:0000313" key="3">
    <source>
        <dbReference type="Proteomes" id="UP000266441"/>
    </source>
</evidence>
<evidence type="ECO:0000256" key="1">
    <source>
        <dbReference type="SAM" id="SignalP"/>
    </source>
</evidence>
<dbReference type="AlphaFoldDB" id="A0A399CZJ5"/>
<keyword evidence="3" id="KW-1185">Reference proteome</keyword>
<feature type="chain" id="PRO_5017404193" description="Sensor of ECF-type sigma factor" evidence="1">
    <location>
        <begin position="23"/>
        <end position="155"/>
    </location>
</feature>
<organism evidence="2 3">
    <name type="scientific">Mariniphaga sediminis</name>
    <dbReference type="NCBI Taxonomy" id="1628158"/>
    <lineage>
        <taxon>Bacteria</taxon>
        <taxon>Pseudomonadati</taxon>
        <taxon>Bacteroidota</taxon>
        <taxon>Bacteroidia</taxon>
        <taxon>Marinilabiliales</taxon>
        <taxon>Prolixibacteraceae</taxon>
        <taxon>Mariniphaga</taxon>
    </lineage>
</organism>
<evidence type="ECO:0000313" key="2">
    <source>
        <dbReference type="EMBL" id="RIH64757.1"/>
    </source>
</evidence>
<name>A0A399CZJ5_9BACT</name>
<accession>A0A399CZJ5</accession>
<sequence>MQIIKKIIVFSLIFAAAYPTLAQPHGSKHEEKWEKYRTEKIAFLTSELELTPAEAQKFWPVYNQLEKERWKAQKFRREMEGKVLEAEESMSEAKIKQLTREFAGSLKKEANLLTEYNEKFLEILPPGKVLELYKTENEFRMHMIKKFRDKRRNGE</sequence>
<dbReference type="RefSeq" id="WP_119350222.1">
    <property type="nucleotide sequence ID" value="NZ_QWET01000008.1"/>
</dbReference>
<protein>
    <recommendedName>
        <fullName evidence="4">Sensor of ECF-type sigma factor</fullName>
    </recommendedName>
</protein>
<comment type="caution">
    <text evidence="2">The sequence shown here is derived from an EMBL/GenBank/DDBJ whole genome shotgun (WGS) entry which is preliminary data.</text>
</comment>
<reference evidence="2 3" key="1">
    <citation type="journal article" date="2015" name="Int. J. Syst. Evol. Microbiol.">
        <title>Mariniphaga sediminis sp. nov., isolated from coastal sediment.</title>
        <authorList>
            <person name="Wang F.Q."/>
            <person name="Shen Q.Y."/>
            <person name="Chen G.J."/>
            <person name="Du Z.J."/>
        </authorList>
    </citation>
    <scope>NUCLEOTIDE SEQUENCE [LARGE SCALE GENOMIC DNA]</scope>
    <source>
        <strain evidence="2 3">SY21</strain>
    </source>
</reference>
<dbReference type="Proteomes" id="UP000266441">
    <property type="component" value="Unassembled WGS sequence"/>
</dbReference>
<dbReference type="OrthoDB" id="675330at2"/>
<dbReference type="EMBL" id="QWET01000008">
    <property type="protein sequence ID" value="RIH64757.1"/>
    <property type="molecule type" value="Genomic_DNA"/>
</dbReference>